<accession>A0A9Q5HQJ5</accession>
<evidence type="ECO:0000313" key="4">
    <source>
        <dbReference type="Proteomes" id="UP000757232"/>
    </source>
</evidence>
<evidence type="ECO:0008006" key="5">
    <source>
        <dbReference type="Google" id="ProtNLM"/>
    </source>
</evidence>
<comment type="caution">
    <text evidence="3">The sequence shown here is derived from an EMBL/GenBank/DDBJ whole genome shotgun (WGS) entry which is preliminary data.</text>
</comment>
<evidence type="ECO:0000313" key="3">
    <source>
        <dbReference type="EMBL" id="OCB84099.1"/>
    </source>
</evidence>
<dbReference type="GO" id="GO:0000466">
    <property type="term" value="P:maturation of 5.8S rRNA from tricistronic rRNA transcript (SSU-rRNA, 5.8S rRNA, LSU-rRNA)"/>
    <property type="evidence" value="ECO:0007669"/>
    <property type="project" value="TreeGrafter"/>
</dbReference>
<name>A0A9Q5HQJ5_SANBA</name>
<keyword evidence="2" id="KW-0812">Transmembrane</keyword>
<dbReference type="PANTHER" id="PTHR37792">
    <property type="entry name" value="RIBONUCLEASE MRP PROTEIN SUBUNIT RMP1"/>
    <property type="match status" value="1"/>
</dbReference>
<feature type="region of interest" description="Disordered" evidence="1">
    <location>
        <begin position="295"/>
        <end position="324"/>
    </location>
</feature>
<organism evidence="3 4">
    <name type="scientific">Sanghuangporus baumii</name>
    <name type="common">Phellinus baumii</name>
    <dbReference type="NCBI Taxonomy" id="108892"/>
    <lineage>
        <taxon>Eukaryota</taxon>
        <taxon>Fungi</taxon>
        <taxon>Dikarya</taxon>
        <taxon>Basidiomycota</taxon>
        <taxon>Agaricomycotina</taxon>
        <taxon>Agaricomycetes</taxon>
        <taxon>Hymenochaetales</taxon>
        <taxon>Hymenochaetaceae</taxon>
        <taxon>Sanghuangporus</taxon>
    </lineage>
</organism>
<keyword evidence="4" id="KW-1185">Reference proteome</keyword>
<gene>
    <name evidence="3" type="ORF">A7U60_g8771</name>
</gene>
<dbReference type="AlphaFoldDB" id="A0A9Q5HQJ5"/>
<dbReference type="GO" id="GO:0000294">
    <property type="term" value="P:nuclear-transcribed mRNA catabolic process, RNase MRP-dependent"/>
    <property type="evidence" value="ECO:0007669"/>
    <property type="project" value="TreeGrafter"/>
</dbReference>
<feature type="transmembrane region" description="Helical" evidence="2">
    <location>
        <begin position="133"/>
        <end position="153"/>
    </location>
</feature>
<dbReference type="GO" id="GO:0042134">
    <property type="term" value="F:rRNA primary transcript binding"/>
    <property type="evidence" value="ECO:0007669"/>
    <property type="project" value="InterPro"/>
</dbReference>
<keyword evidence="2" id="KW-1133">Transmembrane helix</keyword>
<feature type="region of interest" description="Disordered" evidence="1">
    <location>
        <begin position="196"/>
        <end position="262"/>
    </location>
</feature>
<proteinExistence type="predicted"/>
<dbReference type="PANTHER" id="PTHR37792:SF1">
    <property type="entry name" value="RIBONUCLEASE MRP PROTEIN SUBUNIT RMP1"/>
    <property type="match status" value="1"/>
</dbReference>
<keyword evidence="2" id="KW-0472">Membrane</keyword>
<evidence type="ECO:0000256" key="1">
    <source>
        <dbReference type="SAM" id="MobiDB-lite"/>
    </source>
</evidence>
<protein>
    <recommendedName>
        <fullName evidence="5">Nucleolus and neural progenitor protein-like N-terminal domain-containing protein</fullName>
    </recommendedName>
</protein>
<dbReference type="GO" id="GO:0000172">
    <property type="term" value="C:ribonuclease MRP complex"/>
    <property type="evidence" value="ECO:0007669"/>
    <property type="project" value="InterPro"/>
</dbReference>
<dbReference type="Proteomes" id="UP000757232">
    <property type="component" value="Unassembled WGS sequence"/>
</dbReference>
<sequence>MPAARFPKRPKLTQRARNDIDASLCPKIDACLKAARQCAQQVAPFESCLQDEMRILERLYYKGVNQHRSALFWRRVKEVRRLGRRVLEVRLLGLLDDLRYSFYVGEDVERKLRDISELICTTKERLMKAYHSLLLMMQTGAFLQLIVILTAIVSRLSAVMEELGTILRPLLNHLDVLLEALENKRNKKMTRIADRTQMPKATSKSTHPINRAVSDSEQVDSNGEDLGSTVLRKHTGRSSETNIDTREASIESFWPQQQRQQQDNDNVIIDEDSTPVSIPEPPSIIIKAGVDARFDASEPATPGHAELGVTSSKEMTKSKKKKKKRKDEIDEIFGLL</sequence>
<dbReference type="EMBL" id="LNZH02000216">
    <property type="protein sequence ID" value="OCB84099.1"/>
    <property type="molecule type" value="Genomic_DNA"/>
</dbReference>
<evidence type="ECO:0000256" key="2">
    <source>
        <dbReference type="SAM" id="Phobius"/>
    </source>
</evidence>
<reference evidence="3" key="1">
    <citation type="submission" date="2016-06" db="EMBL/GenBank/DDBJ databases">
        <title>Draft Genome sequence of the fungus Inonotus baumii.</title>
        <authorList>
            <person name="Zhu H."/>
            <person name="Lin W."/>
        </authorList>
    </citation>
    <scope>NUCLEOTIDE SEQUENCE</scope>
    <source>
        <strain evidence="3">821</strain>
    </source>
</reference>
<dbReference type="OrthoDB" id="114080at2759"/>
<feature type="compositionally biased region" description="Polar residues" evidence="1">
    <location>
        <begin position="199"/>
        <end position="221"/>
    </location>
</feature>
<dbReference type="InterPro" id="IPR047205">
    <property type="entry name" value="RMP1"/>
</dbReference>